<dbReference type="Pfam" id="PF00148">
    <property type="entry name" value="Oxidored_nitro"/>
    <property type="match status" value="1"/>
</dbReference>
<dbReference type="InterPro" id="IPR050152">
    <property type="entry name" value="ChlB/BchB/BchZ"/>
</dbReference>
<dbReference type="PANTHER" id="PTHR33712">
    <property type="entry name" value="LIGHT-INDEPENDENT PROTOCHLOROPHYLLIDE REDUCTASE SUBUNIT B"/>
    <property type="match status" value="1"/>
</dbReference>
<dbReference type="GO" id="GO:0016491">
    <property type="term" value="F:oxidoreductase activity"/>
    <property type="evidence" value="ECO:0007669"/>
    <property type="project" value="InterPro"/>
</dbReference>
<dbReference type="Proteomes" id="UP000294813">
    <property type="component" value="Unassembled WGS sequence"/>
</dbReference>
<proteinExistence type="predicted"/>
<evidence type="ECO:0000313" key="2">
    <source>
        <dbReference type="EMBL" id="TCP65040.1"/>
    </source>
</evidence>
<comment type="caution">
    <text evidence="2">The sequence shown here is derived from an EMBL/GenBank/DDBJ whole genome shotgun (WGS) entry which is preliminary data.</text>
</comment>
<dbReference type="OrthoDB" id="9802175at2"/>
<dbReference type="SUPFAM" id="SSF53807">
    <property type="entry name" value="Helical backbone' metal receptor"/>
    <property type="match status" value="1"/>
</dbReference>
<dbReference type="EMBL" id="SLXT01000007">
    <property type="protein sequence ID" value="TCP65040.1"/>
    <property type="molecule type" value="Genomic_DNA"/>
</dbReference>
<name>A0A4R2RM50_9FIRM</name>
<feature type="domain" description="Nitrogenase/oxidoreductase component 1" evidence="1">
    <location>
        <begin position="15"/>
        <end position="435"/>
    </location>
</feature>
<dbReference type="AlphaFoldDB" id="A0A4R2RM50"/>
<dbReference type="Gene3D" id="3.40.50.1980">
    <property type="entry name" value="Nitrogenase molybdenum iron protein domain"/>
    <property type="match status" value="3"/>
</dbReference>
<dbReference type="InterPro" id="IPR000510">
    <property type="entry name" value="Nase/OxRdtase_comp1"/>
</dbReference>
<keyword evidence="3" id="KW-1185">Reference proteome</keyword>
<dbReference type="RefSeq" id="WP_131918764.1">
    <property type="nucleotide sequence ID" value="NZ_JAOQNU010000007.1"/>
</dbReference>
<sequence>MSTSTYIDQPRVVCALGALESVLAIDRAVPVLHAGPGCSSKLSSAIGGLNGCQGSGYIGSHLIPCTNLGEKEVVFGGNERLADVIENSLKVIDGDLYIVLSGCTPEIVGDDVAEVVKRFADAEKPVIFAETAGFKGNNLKGHELVVNAIIEQYLKPAETKNSKQVNIWATVPFYDPFWVGNFKEIELLVRELGLEPNIVFGPKRGLTALNKVPAAAFNLLLSPWVGLENVKLLEEKFGTPYLHIPVLPIGPTATSAFLRTLSQYAGIDSQLTEEVINRHEDEYYYFIERAADELLETRLLPRRFVTLTNSAYALGIAKYLINDMGLLPETQFIIDGTPEEHQENIRQEFQKIIDGYEVPVVFTEDGGWAQQEIRKIPFVGKPLIFGSAWERTFTEELDGYHLSVSAPVSDRMVLDRAYFGYRGALRLLEDIYTVILSDFQ</sequence>
<accession>A0A4R2RM50</accession>
<evidence type="ECO:0000313" key="3">
    <source>
        <dbReference type="Proteomes" id="UP000294813"/>
    </source>
</evidence>
<dbReference type="PANTHER" id="PTHR33712:SF7">
    <property type="entry name" value="LIGHT-INDEPENDENT PROTOCHLOROPHYLLIDE REDUCTASE SUBUNIT B"/>
    <property type="match status" value="1"/>
</dbReference>
<organism evidence="2 3">
    <name type="scientific">Heliophilum fasciatum</name>
    <dbReference type="NCBI Taxonomy" id="35700"/>
    <lineage>
        <taxon>Bacteria</taxon>
        <taxon>Bacillati</taxon>
        <taxon>Bacillota</taxon>
        <taxon>Clostridia</taxon>
        <taxon>Eubacteriales</taxon>
        <taxon>Heliobacteriaceae</taxon>
        <taxon>Heliophilum</taxon>
    </lineage>
</organism>
<evidence type="ECO:0000259" key="1">
    <source>
        <dbReference type="Pfam" id="PF00148"/>
    </source>
</evidence>
<reference evidence="2 3" key="1">
    <citation type="submission" date="2019-03" db="EMBL/GenBank/DDBJ databases">
        <title>Genomic Encyclopedia of Type Strains, Phase IV (KMG-IV): sequencing the most valuable type-strain genomes for metagenomic binning, comparative biology and taxonomic classification.</title>
        <authorList>
            <person name="Goeker M."/>
        </authorList>
    </citation>
    <scope>NUCLEOTIDE SEQUENCE [LARGE SCALE GENOMIC DNA]</scope>
    <source>
        <strain evidence="2 3">DSM 11170</strain>
    </source>
</reference>
<protein>
    <submittedName>
        <fullName evidence="2">Nitrogenase molybdenum-iron protein beta chain</fullName>
    </submittedName>
</protein>
<gene>
    <name evidence="2" type="ORF">EDD73_107113</name>
</gene>